<dbReference type="InterPro" id="IPR013150">
    <property type="entry name" value="TFIIB_cyclin"/>
</dbReference>
<keyword evidence="9" id="KW-0804">Transcription</keyword>
<dbReference type="FunFam" id="1.10.472.10:FF:000002">
    <property type="entry name" value="Transcription factor IIIB 90 kDa subunit"/>
    <property type="match status" value="1"/>
</dbReference>
<organism evidence="14">
    <name type="scientific">Amphimedon queenslandica</name>
    <name type="common">Sponge</name>
    <dbReference type="NCBI Taxonomy" id="400682"/>
    <lineage>
        <taxon>Eukaryota</taxon>
        <taxon>Metazoa</taxon>
        <taxon>Porifera</taxon>
        <taxon>Demospongiae</taxon>
        <taxon>Heteroscleromorpha</taxon>
        <taxon>Haplosclerida</taxon>
        <taxon>Niphatidae</taxon>
        <taxon>Amphimedon</taxon>
    </lineage>
</organism>
<keyword evidence="3" id="KW-0479">Metal-binding</keyword>
<comment type="similarity">
    <text evidence="2">Belongs to the TFIIB family.</text>
</comment>
<dbReference type="PANTHER" id="PTHR11618:SF4">
    <property type="entry name" value="TRANSCRIPTION FACTOR IIIB 90 KDA SUBUNIT"/>
    <property type="match status" value="1"/>
</dbReference>
<dbReference type="FunFam" id="1.10.472.10:FF:000007">
    <property type="entry name" value="Transcription factor IIIB 90 kDa subunit"/>
    <property type="match status" value="1"/>
</dbReference>
<evidence type="ECO:0000256" key="11">
    <source>
        <dbReference type="ARBA" id="ARBA00031009"/>
    </source>
</evidence>
<dbReference type="InterPro" id="IPR036915">
    <property type="entry name" value="Cyclin-like_sf"/>
</dbReference>
<dbReference type="InterPro" id="IPR013137">
    <property type="entry name" value="Znf_TFIIB"/>
</dbReference>
<dbReference type="eggNOG" id="KOG1598">
    <property type="taxonomic scope" value="Eukaryota"/>
</dbReference>
<dbReference type="InterPro" id="IPR000812">
    <property type="entry name" value="TFIIB"/>
</dbReference>
<dbReference type="Gene3D" id="1.10.472.10">
    <property type="entry name" value="Cyclin-like"/>
    <property type="match status" value="2"/>
</dbReference>
<dbReference type="CDD" id="cd20554">
    <property type="entry name" value="CYCLIN_TFIIIB90_rpt2"/>
    <property type="match status" value="1"/>
</dbReference>
<feature type="domain" description="TFIIB-type" evidence="13">
    <location>
        <begin position="6"/>
        <end position="37"/>
    </location>
</feature>
<dbReference type="GO" id="GO:0001006">
    <property type="term" value="F:RNA polymerase III type 3 promoter sequence-specific DNA binding"/>
    <property type="evidence" value="ECO:0007669"/>
    <property type="project" value="TreeGrafter"/>
</dbReference>
<dbReference type="InParanoid" id="A0A1X7VFQ2"/>
<dbReference type="PANTHER" id="PTHR11618">
    <property type="entry name" value="TRANSCRIPTION INITIATION FACTOR IIB-RELATED"/>
    <property type="match status" value="1"/>
</dbReference>
<reference evidence="14" key="1">
    <citation type="submission" date="2017-05" db="UniProtKB">
        <authorList>
            <consortium name="EnsemblMetazoa"/>
        </authorList>
    </citation>
    <scope>IDENTIFICATION</scope>
</reference>
<keyword evidence="10" id="KW-0539">Nucleus</keyword>
<dbReference type="AlphaFoldDB" id="A0A1X7VFQ2"/>
<evidence type="ECO:0000256" key="2">
    <source>
        <dbReference type="ARBA" id="ARBA00010857"/>
    </source>
</evidence>
<dbReference type="Pfam" id="PF00382">
    <property type="entry name" value="TFIIB"/>
    <property type="match status" value="2"/>
</dbReference>
<dbReference type="GO" id="GO:0000126">
    <property type="term" value="C:transcription factor TFIIIB complex"/>
    <property type="evidence" value="ECO:0007669"/>
    <property type="project" value="TreeGrafter"/>
</dbReference>
<comment type="subcellular location">
    <subcellularLocation>
        <location evidence="1">Nucleus</location>
    </subcellularLocation>
</comment>
<evidence type="ECO:0000256" key="9">
    <source>
        <dbReference type="ARBA" id="ARBA00023163"/>
    </source>
</evidence>
<dbReference type="GO" id="GO:0097550">
    <property type="term" value="C:transcription preinitiation complex"/>
    <property type="evidence" value="ECO:0007669"/>
    <property type="project" value="TreeGrafter"/>
</dbReference>
<evidence type="ECO:0000256" key="3">
    <source>
        <dbReference type="ARBA" id="ARBA00022723"/>
    </source>
</evidence>
<evidence type="ECO:0000256" key="5">
    <source>
        <dbReference type="ARBA" id="ARBA00022771"/>
    </source>
</evidence>
<dbReference type="GO" id="GO:0017025">
    <property type="term" value="F:TBP-class protein binding"/>
    <property type="evidence" value="ECO:0007669"/>
    <property type="project" value="InterPro"/>
</dbReference>
<dbReference type="GO" id="GO:0000995">
    <property type="term" value="F:RNA polymerase III general transcription initiation factor activity"/>
    <property type="evidence" value="ECO:0007669"/>
    <property type="project" value="TreeGrafter"/>
</dbReference>
<dbReference type="PROSITE" id="PS51134">
    <property type="entry name" value="ZF_TFIIB"/>
    <property type="match status" value="1"/>
</dbReference>
<dbReference type="GO" id="GO:0070897">
    <property type="term" value="P:transcription preinitiation complex assembly"/>
    <property type="evidence" value="ECO:0007669"/>
    <property type="project" value="InterPro"/>
</dbReference>
<dbReference type="GO" id="GO:0005634">
    <property type="term" value="C:nucleus"/>
    <property type="evidence" value="ECO:0007669"/>
    <property type="project" value="UniProtKB-SubCell"/>
</dbReference>
<dbReference type="FunFam" id="2.20.25.10:FF:000012">
    <property type="entry name" value="Putative transcription factor IIIB 90 kDa subunit"/>
    <property type="match status" value="1"/>
</dbReference>
<evidence type="ECO:0000256" key="7">
    <source>
        <dbReference type="ARBA" id="ARBA00023015"/>
    </source>
</evidence>
<evidence type="ECO:0000256" key="10">
    <source>
        <dbReference type="ARBA" id="ARBA00023242"/>
    </source>
</evidence>
<evidence type="ECO:0000313" key="14">
    <source>
        <dbReference type="EnsemblMetazoa" id="Aqu2.1.38347_001"/>
    </source>
</evidence>
<name>A0A1X7VFQ2_AMPQE</name>
<dbReference type="OrthoDB" id="511529at2759"/>
<sequence length="342" mass="37779">MATATSSSSCPHCGGSEIEKDTARGDAVCVGCGVVLEEDIIVSELTFQEQSSGSLALVGQFVSTESGGGGSKAPSLAGFKYSHGLNKNSREATLQQAKRRLTHLGSQLKLNQHCIDMAFGFFKMALQLNLTRGRKSSIMDTACLYLVCRSEGTPHMLLDFSDVLQINVYSLGRAYLRLSTALHINPPALDPCLYIHRFAHKLELGDKVHDVSMTALRLVARMKRDWIHHGRRPAGLCGAALLVAARLHNFNRSVKQISKIVKLSEATIRKRLDDFQNTPSSCLTIEEFLKIDLEYENDPPCFLEAKKKGKEKQGMEGMKMETKKMTTQAMMTVASRDWVLVV</sequence>
<evidence type="ECO:0000259" key="13">
    <source>
        <dbReference type="PROSITE" id="PS51134"/>
    </source>
</evidence>
<evidence type="ECO:0000256" key="6">
    <source>
        <dbReference type="ARBA" id="ARBA00022833"/>
    </source>
</evidence>
<dbReference type="EnsemblMetazoa" id="Aqu2.1.38347_001">
    <property type="protein sequence ID" value="Aqu2.1.38347_001"/>
    <property type="gene ID" value="Aqu2.1.38347"/>
</dbReference>
<keyword evidence="6" id="KW-0862">Zinc</keyword>
<accession>A0A1X7VFQ2</accession>
<dbReference type="Pfam" id="PF08271">
    <property type="entry name" value="Zn_Ribbon_TF"/>
    <property type="match status" value="1"/>
</dbReference>
<evidence type="ECO:0000256" key="1">
    <source>
        <dbReference type="ARBA" id="ARBA00004123"/>
    </source>
</evidence>
<dbReference type="InterPro" id="IPR013763">
    <property type="entry name" value="Cyclin-like_dom"/>
</dbReference>
<keyword evidence="5 12" id="KW-0863">Zinc-finger</keyword>
<evidence type="ECO:0000256" key="12">
    <source>
        <dbReference type="PROSITE-ProRule" id="PRU00469"/>
    </source>
</evidence>
<dbReference type="SUPFAM" id="SSF57783">
    <property type="entry name" value="Zinc beta-ribbon"/>
    <property type="match status" value="1"/>
</dbReference>
<dbReference type="STRING" id="400682.A0A1X7VFQ2"/>
<dbReference type="PRINTS" id="PR00685">
    <property type="entry name" value="TIFACTORIIB"/>
</dbReference>
<keyword evidence="4" id="KW-0677">Repeat</keyword>
<proteinExistence type="inferred from homology"/>
<dbReference type="SMART" id="SM00385">
    <property type="entry name" value="CYCLIN"/>
    <property type="match status" value="2"/>
</dbReference>
<keyword evidence="8" id="KW-0010">Activator</keyword>
<evidence type="ECO:0000256" key="8">
    <source>
        <dbReference type="ARBA" id="ARBA00023159"/>
    </source>
</evidence>
<dbReference type="GO" id="GO:0008270">
    <property type="term" value="F:zinc ion binding"/>
    <property type="evidence" value="ECO:0007669"/>
    <property type="project" value="UniProtKB-KW"/>
</dbReference>
<protein>
    <recommendedName>
        <fullName evidence="11">B-related factor 1</fullName>
    </recommendedName>
</protein>
<dbReference type="SUPFAM" id="SSF47954">
    <property type="entry name" value="Cyclin-like"/>
    <property type="match status" value="2"/>
</dbReference>
<evidence type="ECO:0000256" key="4">
    <source>
        <dbReference type="ARBA" id="ARBA00022737"/>
    </source>
</evidence>
<keyword evidence="7" id="KW-0805">Transcription regulation</keyword>
<dbReference type="CDD" id="cd20553">
    <property type="entry name" value="CYCLIN_TFIIIB90_rpt1"/>
    <property type="match status" value="1"/>
</dbReference>
<dbReference type="Gene3D" id="2.20.25.10">
    <property type="match status" value="1"/>
</dbReference>